<keyword evidence="2" id="KW-0677">Repeat</keyword>
<dbReference type="AlphaFoldDB" id="C3XZS4"/>
<accession>C3XZS4</accession>
<dbReference type="InterPro" id="IPR000210">
    <property type="entry name" value="BTB/POZ_dom"/>
</dbReference>
<dbReference type="SMART" id="SM00612">
    <property type="entry name" value="Kelch"/>
    <property type="match status" value="3"/>
</dbReference>
<dbReference type="STRING" id="7739.C3XZS4"/>
<dbReference type="eggNOG" id="KOG4441">
    <property type="taxonomic scope" value="Eukaryota"/>
</dbReference>
<dbReference type="Gene3D" id="2.120.10.80">
    <property type="entry name" value="Kelch-type beta propeller"/>
    <property type="match status" value="1"/>
</dbReference>
<dbReference type="InParanoid" id="C3XZS4"/>
<dbReference type="Pfam" id="PF07707">
    <property type="entry name" value="BACK"/>
    <property type="match status" value="1"/>
</dbReference>
<reference evidence="4" key="1">
    <citation type="journal article" date="2008" name="Nature">
        <title>The amphioxus genome and the evolution of the chordate karyotype.</title>
        <authorList>
            <consortium name="US DOE Joint Genome Institute (JGI-PGF)"/>
            <person name="Putnam N.H."/>
            <person name="Butts T."/>
            <person name="Ferrier D.E.K."/>
            <person name="Furlong R.F."/>
            <person name="Hellsten U."/>
            <person name="Kawashima T."/>
            <person name="Robinson-Rechavi M."/>
            <person name="Shoguchi E."/>
            <person name="Terry A."/>
            <person name="Yu J.-K."/>
            <person name="Benito-Gutierrez E.L."/>
            <person name="Dubchak I."/>
            <person name="Garcia-Fernandez J."/>
            <person name="Gibson-Brown J.J."/>
            <person name="Grigoriev I.V."/>
            <person name="Horton A.C."/>
            <person name="de Jong P.J."/>
            <person name="Jurka J."/>
            <person name="Kapitonov V.V."/>
            <person name="Kohara Y."/>
            <person name="Kuroki Y."/>
            <person name="Lindquist E."/>
            <person name="Lucas S."/>
            <person name="Osoegawa K."/>
            <person name="Pennacchio L.A."/>
            <person name="Salamov A.A."/>
            <person name="Satou Y."/>
            <person name="Sauka-Spengler T."/>
            <person name="Schmutz J."/>
            <person name="Shin-I T."/>
            <person name="Toyoda A."/>
            <person name="Bronner-Fraser M."/>
            <person name="Fujiyama A."/>
            <person name="Holland L.Z."/>
            <person name="Holland P.W.H."/>
            <person name="Satoh N."/>
            <person name="Rokhsar D.S."/>
        </authorList>
    </citation>
    <scope>NUCLEOTIDE SEQUENCE [LARGE SCALE GENOMIC DNA]</scope>
    <source>
        <strain evidence="4">S238N-H82</strain>
        <tissue evidence="4">Testes</tissue>
    </source>
</reference>
<organism>
    <name type="scientific">Branchiostoma floridae</name>
    <name type="common">Florida lancelet</name>
    <name type="synonym">Amphioxus</name>
    <dbReference type="NCBI Taxonomy" id="7739"/>
    <lineage>
        <taxon>Eukaryota</taxon>
        <taxon>Metazoa</taxon>
        <taxon>Chordata</taxon>
        <taxon>Cephalochordata</taxon>
        <taxon>Leptocardii</taxon>
        <taxon>Amphioxiformes</taxon>
        <taxon>Branchiostomatidae</taxon>
        <taxon>Branchiostoma</taxon>
    </lineage>
</organism>
<dbReference type="PROSITE" id="PS50097">
    <property type="entry name" value="BTB"/>
    <property type="match status" value="1"/>
</dbReference>
<dbReference type="EMBL" id="GG666476">
    <property type="protein sequence ID" value="EEN66472.1"/>
    <property type="molecule type" value="Genomic_DNA"/>
</dbReference>
<dbReference type="PIRSF" id="PIRSF037037">
    <property type="entry name" value="Kelch-like_protein_gigaxonin"/>
    <property type="match status" value="1"/>
</dbReference>
<dbReference type="SUPFAM" id="SSF117281">
    <property type="entry name" value="Kelch motif"/>
    <property type="match status" value="1"/>
</dbReference>
<dbReference type="SUPFAM" id="SSF54695">
    <property type="entry name" value="POZ domain"/>
    <property type="match status" value="1"/>
</dbReference>
<evidence type="ECO:0000256" key="1">
    <source>
        <dbReference type="ARBA" id="ARBA00022441"/>
    </source>
</evidence>
<dbReference type="SMART" id="SM00875">
    <property type="entry name" value="BACK"/>
    <property type="match status" value="1"/>
</dbReference>
<protein>
    <recommendedName>
        <fullName evidence="3">BTB domain-containing protein</fullName>
    </recommendedName>
</protein>
<proteinExistence type="predicted"/>
<dbReference type="InterPro" id="IPR017096">
    <property type="entry name" value="BTB-kelch_protein"/>
</dbReference>
<dbReference type="FunFam" id="1.25.40.420:FF:000001">
    <property type="entry name" value="Kelch-like family member 12"/>
    <property type="match status" value="1"/>
</dbReference>
<dbReference type="InterPro" id="IPR011705">
    <property type="entry name" value="BACK"/>
</dbReference>
<dbReference type="InterPro" id="IPR011333">
    <property type="entry name" value="SKP1/BTB/POZ_sf"/>
</dbReference>
<dbReference type="Gene3D" id="3.30.710.10">
    <property type="entry name" value="Potassium Channel Kv1.1, Chain A"/>
    <property type="match status" value="1"/>
</dbReference>
<evidence type="ECO:0000259" key="3">
    <source>
        <dbReference type="PROSITE" id="PS50097"/>
    </source>
</evidence>
<keyword evidence="1" id="KW-0880">Kelch repeat</keyword>
<name>C3XZS4_BRAFL</name>
<dbReference type="Pfam" id="PF01344">
    <property type="entry name" value="Kelch_1"/>
    <property type="match status" value="2"/>
</dbReference>
<dbReference type="SMART" id="SM00225">
    <property type="entry name" value="BTB"/>
    <property type="match status" value="1"/>
</dbReference>
<dbReference type="InterPro" id="IPR006652">
    <property type="entry name" value="Kelch_1"/>
</dbReference>
<evidence type="ECO:0000313" key="4">
    <source>
        <dbReference type="EMBL" id="EEN66472.1"/>
    </source>
</evidence>
<dbReference type="PANTHER" id="PTHR24412">
    <property type="entry name" value="KELCH PROTEIN"/>
    <property type="match status" value="1"/>
</dbReference>
<feature type="domain" description="BTB" evidence="3">
    <location>
        <begin position="36"/>
        <end position="103"/>
    </location>
</feature>
<dbReference type="Gene3D" id="1.25.40.420">
    <property type="match status" value="1"/>
</dbReference>
<gene>
    <name evidence="4" type="ORF">BRAFLDRAFT_85601</name>
</gene>
<dbReference type="Pfam" id="PF00651">
    <property type="entry name" value="BTB"/>
    <property type="match status" value="1"/>
</dbReference>
<sequence length="606" mass="66816">MAAGQRSQTSFDFCHNPHAASLLHGLQELRSESLLVDVVLCVSGKEIPCHRPVLSACSGYFHGMFCYGHRESKAHKVDISGVGPDTLQLIVDYAYTSKVTITEGNAVKLLEGASFLQVRPVFDACAKFISEHLTVQTCLDMVYMGRLLSPELYKRALSYVMKEFTAVSKTAKFLDLTKDQLITLISSDDLSASEETVYKAVMTWITHNIGNRQKEMRELMELVRFPFMDKMYFLENVQTNEAVRKSCQDIVTETLKYQLFPGEVQSPRTRPRCDSGVREAVVVIGGSTIFSVMACSTAPFHSGWVPMTRMKYYFDQGFAVAVLGTSDIILSAGVTGSREVWMYQLELNLWSQLASMKLHRHDHKLAVVQGRLYAIGGIKDPDAITSGLKSAFAVVEVYDRSKNKWTDGVPLPQPRYKHAVAVVNGSIYVMGGRNAEKQDTSTVYRLSPGDSKWEPQSNMPERAADITAAVVNGAIYVAGIPSKMLQYKPGENGGCWSVVANTGDLVPRCGMTVCGGKVHIYGGCGSAEVMCLNPETMSLEHVGYMQGFQALDGHACVTVLIRADTNIPKVSEFITMGAIWVGQLGQFIRWPKTVWSAELLLASRGV</sequence>
<dbReference type="PANTHER" id="PTHR24412:SF272">
    <property type="entry name" value="KELCH-LIKE PROTEIN DIABLO"/>
    <property type="match status" value="1"/>
</dbReference>
<evidence type="ECO:0000256" key="2">
    <source>
        <dbReference type="ARBA" id="ARBA00022737"/>
    </source>
</evidence>
<dbReference type="InterPro" id="IPR015915">
    <property type="entry name" value="Kelch-typ_b-propeller"/>
</dbReference>